<evidence type="ECO:0000313" key="6">
    <source>
        <dbReference type="Proteomes" id="UP000634134"/>
    </source>
</evidence>
<evidence type="ECO:0000259" key="4">
    <source>
        <dbReference type="Pfam" id="PF07819"/>
    </source>
</evidence>
<reference evidence="6" key="1">
    <citation type="submission" date="2023-07" db="EMBL/GenBank/DDBJ databases">
        <title>Dyadobacter sp. nov 'subterranea' isolated from contaminted grondwater.</title>
        <authorList>
            <person name="Szabo I."/>
            <person name="Al-Omari J."/>
            <person name="Szerdahelyi S.G."/>
            <person name="Rado J."/>
        </authorList>
    </citation>
    <scope>NUCLEOTIDE SEQUENCE [LARGE SCALE GENOMIC DNA]</scope>
    <source>
        <strain evidence="6">UP-52</strain>
    </source>
</reference>
<dbReference type="InterPro" id="IPR012908">
    <property type="entry name" value="PGAP1-ab_dom-like"/>
</dbReference>
<dbReference type="InterPro" id="IPR019734">
    <property type="entry name" value="TPR_rpt"/>
</dbReference>
<dbReference type="SUPFAM" id="SSF52540">
    <property type="entry name" value="P-loop containing nucleoside triphosphate hydrolases"/>
    <property type="match status" value="1"/>
</dbReference>
<feature type="domain" description="NB-ARC" evidence="3">
    <location>
        <begin position="298"/>
        <end position="421"/>
    </location>
</feature>
<keyword evidence="1" id="KW-0677">Repeat</keyword>
<evidence type="ECO:0000256" key="1">
    <source>
        <dbReference type="ARBA" id="ARBA00022737"/>
    </source>
</evidence>
<dbReference type="EMBL" id="JACYGY010000001">
    <property type="protein sequence ID" value="MBE9461897.1"/>
    <property type="molecule type" value="Genomic_DNA"/>
</dbReference>
<comment type="caution">
    <text evidence="5">The sequence shown here is derived from an EMBL/GenBank/DDBJ whole genome shotgun (WGS) entry which is preliminary data.</text>
</comment>
<proteinExistence type="predicted"/>
<protein>
    <submittedName>
        <fullName evidence="5">Tetratricopeptide repeat protein</fullName>
    </submittedName>
</protein>
<dbReference type="PANTHER" id="PTHR45641">
    <property type="entry name" value="TETRATRICOPEPTIDE REPEAT PROTEIN (AFU_ORTHOLOGUE AFUA_6G03870)"/>
    <property type="match status" value="1"/>
</dbReference>
<feature type="domain" description="GPI inositol-deacylase PGAP1-like alpha/beta" evidence="4">
    <location>
        <begin position="14"/>
        <end position="159"/>
    </location>
</feature>
<gene>
    <name evidence="5" type="ORF">IEE83_08380</name>
</gene>
<sequence>MLHIINSGGQPNLIVFIHGFTGGLTTWFREDEANTILTYLTGDESIGKNYDIATFDYFTKVSDVLQKPLNAINSLLGTAGKGKFNINIESIGQLLKSELDNQLIHYERIVFIAHSMGGLVAKSFILDEIIENGMTSVKLFISLAVPHRGAEMATFGKLFLENPQIQNLTPLNQKLNGMHDQWIEYKDTLPRTVYVHAIYDNIIGPISAIAIDGRTKDDYEVVRTEDDHTSVVRPNANDTALMNAIRRNLTLLLSQDNDRKSNSQNYKSLLSNHPFANYITEIPQIGTLLGRDEELKVLKEQLFIHQRPVLLNGLGGIGKTSLARTFVNQNQHDFQHIVWINCINKNIRDAFIDTIYIDQQFDTLKNSKETIEKKFEAIISAFHRVDGAGLMVIDNVEQDVENIKKLLPQHPRWQIILTSRLSLSFKSIEIDRLSDENAAALFNDYYGKPVPDTESENLNILLREIDFHTLTIELIAKTMATSDSNLRFEEVIAKLQSRQLDDRRMKEIINVSHWDLKDATMYEHLLTTFAIANLTDYQIWVLQVFSVLPPQPISVNNLVNWLRMDDDMSFMKALKELKTKGWLKRVEDKEGNALYSIHRMVQDTVHYQCEIDFTAVSSLIETFTELLHINVKTDFTKFFYLLPYADALQNNLPVHFQDMKVGNFYNNLGTYYRRFGDARKAERLIIRSITIFQVHDSGPKASIAKSNLSLIYRDLGEYDKAVIVGEEALEQGKQHFEEMDPRLTQFKSNLAIVYQDSGELLMAKNLLQEALTADIAEYGQNHAGISRRLSNLAGIQEMLGEFGISRELMERALEIDMLHLDKDHPAIAIRQHNLAVIYHRLGDYIRARSHSETSIATAIRYYGKNHSMVAQRQMLLAQILGSNGDKEGAIQLLNQSLEIFKGNLPENHPHTINCQSLLDFYVDLL</sequence>
<dbReference type="PANTHER" id="PTHR45641:SF19">
    <property type="entry name" value="NEPHROCYSTIN-3"/>
    <property type="match status" value="1"/>
</dbReference>
<dbReference type="Pfam" id="PF00931">
    <property type="entry name" value="NB-ARC"/>
    <property type="match status" value="1"/>
</dbReference>
<dbReference type="Pfam" id="PF07819">
    <property type="entry name" value="PGAP1"/>
    <property type="match status" value="1"/>
</dbReference>
<accession>A0ABR9W8Y5</accession>
<dbReference type="InterPro" id="IPR027417">
    <property type="entry name" value="P-loop_NTPase"/>
</dbReference>
<dbReference type="SUPFAM" id="SSF48452">
    <property type="entry name" value="TPR-like"/>
    <property type="match status" value="2"/>
</dbReference>
<evidence type="ECO:0000259" key="3">
    <source>
        <dbReference type="Pfam" id="PF00931"/>
    </source>
</evidence>
<name>A0ABR9W8Y5_9BACT</name>
<dbReference type="InterPro" id="IPR002182">
    <property type="entry name" value="NB-ARC"/>
</dbReference>
<dbReference type="SMART" id="SM00028">
    <property type="entry name" value="TPR"/>
    <property type="match status" value="5"/>
</dbReference>
<dbReference type="Pfam" id="PF13424">
    <property type="entry name" value="TPR_12"/>
    <property type="match status" value="3"/>
</dbReference>
<keyword evidence="2" id="KW-0802">TPR repeat</keyword>
<dbReference type="Gene3D" id="3.40.50.1820">
    <property type="entry name" value="alpha/beta hydrolase"/>
    <property type="match status" value="1"/>
</dbReference>
<keyword evidence="6" id="KW-1185">Reference proteome</keyword>
<dbReference type="Gene3D" id="3.40.50.300">
    <property type="entry name" value="P-loop containing nucleotide triphosphate hydrolases"/>
    <property type="match status" value="1"/>
</dbReference>
<dbReference type="InterPro" id="IPR029058">
    <property type="entry name" value="AB_hydrolase_fold"/>
</dbReference>
<dbReference type="Proteomes" id="UP000634134">
    <property type="component" value="Unassembled WGS sequence"/>
</dbReference>
<dbReference type="SUPFAM" id="SSF53474">
    <property type="entry name" value="alpha/beta-Hydrolases"/>
    <property type="match status" value="1"/>
</dbReference>
<dbReference type="InterPro" id="IPR011990">
    <property type="entry name" value="TPR-like_helical_dom_sf"/>
</dbReference>
<organism evidence="5 6">
    <name type="scientific">Dyadobacter subterraneus</name>
    <dbReference type="NCBI Taxonomy" id="2773304"/>
    <lineage>
        <taxon>Bacteria</taxon>
        <taxon>Pseudomonadati</taxon>
        <taxon>Bacteroidota</taxon>
        <taxon>Cytophagia</taxon>
        <taxon>Cytophagales</taxon>
        <taxon>Spirosomataceae</taxon>
        <taxon>Dyadobacter</taxon>
    </lineage>
</organism>
<dbReference type="Gene3D" id="1.25.40.10">
    <property type="entry name" value="Tetratricopeptide repeat domain"/>
    <property type="match status" value="2"/>
</dbReference>
<dbReference type="RefSeq" id="WP_194120143.1">
    <property type="nucleotide sequence ID" value="NZ_JACYGY010000001.1"/>
</dbReference>
<evidence type="ECO:0000256" key="2">
    <source>
        <dbReference type="ARBA" id="ARBA00022803"/>
    </source>
</evidence>
<evidence type="ECO:0000313" key="5">
    <source>
        <dbReference type="EMBL" id="MBE9461897.1"/>
    </source>
</evidence>